<dbReference type="Proteomes" id="UP000054018">
    <property type="component" value="Unassembled WGS sequence"/>
</dbReference>
<accession>A0A0C9XHF0</accession>
<dbReference type="EMBL" id="KN834162">
    <property type="protein sequence ID" value="KIK11755.1"/>
    <property type="molecule type" value="Genomic_DNA"/>
</dbReference>
<name>A0A0C9XHF0_9AGAM</name>
<keyword evidence="2" id="KW-1185">Reference proteome</keyword>
<reference evidence="2" key="2">
    <citation type="submission" date="2015-01" db="EMBL/GenBank/DDBJ databases">
        <title>Evolutionary Origins and Diversification of the Mycorrhizal Mutualists.</title>
        <authorList>
            <consortium name="DOE Joint Genome Institute"/>
            <consortium name="Mycorrhizal Genomics Consortium"/>
            <person name="Kohler A."/>
            <person name="Kuo A."/>
            <person name="Nagy L.G."/>
            <person name="Floudas D."/>
            <person name="Copeland A."/>
            <person name="Barry K.W."/>
            <person name="Cichocki N."/>
            <person name="Veneault-Fourrey C."/>
            <person name="LaButti K."/>
            <person name="Lindquist E.A."/>
            <person name="Lipzen A."/>
            <person name="Lundell T."/>
            <person name="Morin E."/>
            <person name="Murat C."/>
            <person name="Riley R."/>
            <person name="Ohm R."/>
            <person name="Sun H."/>
            <person name="Tunlid A."/>
            <person name="Henrissat B."/>
            <person name="Grigoriev I.V."/>
            <person name="Hibbett D.S."/>
            <person name="Martin F."/>
        </authorList>
    </citation>
    <scope>NUCLEOTIDE SEQUENCE [LARGE SCALE GENOMIC DNA]</scope>
    <source>
        <strain evidence="2">441</strain>
    </source>
</reference>
<protein>
    <submittedName>
        <fullName evidence="1">Uncharacterized protein</fullName>
    </submittedName>
</protein>
<dbReference type="HOGENOM" id="CLU_2758747_0_0_1"/>
<dbReference type="AlphaFoldDB" id="A0A0C9XHF0"/>
<reference evidence="1 2" key="1">
    <citation type="submission" date="2014-04" db="EMBL/GenBank/DDBJ databases">
        <authorList>
            <consortium name="DOE Joint Genome Institute"/>
            <person name="Kuo A."/>
            <person name="Kohler A."/>
            <person name="Costa M.D."/>
            <person name="Nagy L.G."/>
            <person name="Floudas D."/>
            <person name="Copeland A."/>
            <person name="Barry K.W."/>
            <person name="Cichocki N."/>
            <person name="Veneault-Fourrey C."/>
            <person name="LaButti K."/>
            <person name="Lindquist E.A."/>
            <person name="Lipzen A."/>
            <person name="Lundell T."/>
            <person name="Morin E."/>
            <person name="Murat C."/>
            <person name="Sun H."/>
            <person name="Tunlid A."/>
            <person name="Henrissat B."/>
            <person name="Grigoriev I.V."/>
            <person name="Hibbett D.S."/>
            <person name="Martin F."/>
            <person name="Nordberg H.P."/>
            <person name="Cantor M.N."/>
            <person name="Hua S.X."/>
        </authorList>
    </citation>
    <scope>NUCLEOTIDE SEQUENCE [LARGE SCALE GENOMIC DNA]</scope>
    <source>
        <strain evidence="1 2">441</strain>
    </source>
</reference>
<sequence>MLSKFAVGRRDPGLADTCKAHASCWDFAHLLPDRGSIGSILELVRMRPWFCRQDSEKWWRSEGMSECEDTGVA</sequence>
<evidence type="ECO:0000313" key="2">
    <source>
        <dbReference type="Proteomes" id="UP000054018"/>
    </source>
</evidence>
<proteinExistence type="predicted"/>
<evidence type="ECO:0000313" key="1">
    <source>
        <dbReference type="EMBL" id="KIK11755.1"/>
    </source>
</evidence>
<gene>
    <name evidence="1" type="ORF">PISMIDRAFT_690085</name>
</gene>
<organism evidence="1 2">
    <name type="scientific">Pisolithus microcarpus 441</name>
    <dbReference type="NCBI Taxonomy" id="765257"/>
    <lineage>
        <taxon>Eukaryota</taxon>
        <taxon>Fungi</taxon>
        <taxon>Dikarya</taxon>
        <taxon>Basidiomycota</taxon>
        <taxon>Agaricomycotina</taxon>
        <taxon>Agaricomycetes</taxon>
        <taxon>Agaricomycetidae</taxon>
        <taxon>Boletales</taxon>
        <taxon>Sclerodermatineae</taxon>
        <taxon>Pisolithaceae</taxon>
        <taxon>Pisolithus</taxon>
    </lineage>
</organism>